<dbReference type="EMBL" id="CP040396">
    <property type="protein sequence ID" value="QCT03061.1"/>
    <property type="molecule type" value="Genomic_DNA"/>
</dbReference>
<dbReference type="InterPro" id="IPR012334">
    <property type="entry name" value="Pectin_lyas_fold"/>
</dbReference>
<keyword evidence="4" id="KW-1185">Reference proteome</keyword>
<dbReference type="AlphaFoldDB" id="A0A4P8XNB9"/>
<dbReference type="InterPro" id="IPR055149">
    <property type="entry name" value="Agl_cat_D2"/>
</dbReference>
<dbReference type="RefSeq" id="WP_233280986.1">
    <property type="nucleotide sequence ID" value="NZ_CP040396.1"/>
</dbReference>
<evidence type="ECO:0000259" key="2">
    <source>
        <dbReference type="Pfam" id="PF22816"/>
    </source>
</evidence>
<evidence type="ECO:0000256" key="1">
    <source>
        <dbReference type="SAM" id="SignalP"/>
    </source>
</evidence>
<proteinExistence type="predicted"/>
<keyword evidence="1" id="KW-0732">Signal</keyword>
<dbReference type="Gene3D" id="2.160.20.10">
    <property type="entry name" value="Single-stranded right-handed beta-helix, Pectin lyase-like"/>
    <property type="match status" value="1"/>
</dbReference>
<dbReference type="SUPFAM" id="SSF51126">
    <property type="entry name" value="Pectin lyase-like"/>
    <property type="match status" value="1"/>
</dbReference>
<feature type="signal peptide" evidence="1">
    <location>
        <begin position="1"/>
        <end position="24"/>
    </location>
</feature>
<dbReference type="Proteomes" id="UP000300879">
    <property type="component" value="Chromosome"/>
</dbReference>
<feature type="domain" description="Alpha-1,3-glucanase catalytic" evidence="2">
    <location>
        <begin position="235"/>
        <end position="525"/>
    </location>
</feature>
<name>A0A4P8XNB9_9BACL</name>
<feature type="chain" id="PRO_5038510098" description="Alpha-1,3-glucanase catalytic domain-containing protein" evidence="1">
    <location>
        <begin position="25"/>
        <end position="546"/>
    </location>
</feature>
<reference evidence="3 4" key="1">
    <citation type="submission" date="2019-05" db="EMBL/GenBank/DDBJ databases">
        <authorList>
            <person name="Chen C."/>
        </authorList>
    </citation>
    <scope>NUCLEOTIDE SEQUENCE [LARGE SCALE GENOMIC DNA]</scope>
    <source>
        <strain evidence="3 4">HB172198</strain>
    </source>
</reference>
<dbReference type="InterPro" id="IPR006626">
    <property type="entry name" value="PbH1"/>
</dbReference>
<dbReference type="InterPro" id="IPR011050">
    <property type="entry name" value="Pectin_lyase_fold/virulence"/>
</dbReference>
<evidence type="ECO:0000313" key="4">
    <source>
        <dbReference type="Proteomes" id="UP000300879"/>
    </source>
</evidence>
<sequence>MKIKYLVSSALVVTLTMTATFTGAFGKAQAQSGTQSYSASAGYSSTAGQDPWRYQKLSGTVFSDLGYNSATRRWDHSGSYPWVSSNAGHPGKDFDSVRTWVAPADGKISISGTVAKGDSLGDGIRAIIQKDSVKLWSAHVTSKAEVTPSGVSEVPVKQGAKIHFIINRVNSINNDHTLWNPRVDFTPAQSPAAGISDSSGATAETPPVNHLNVEGFGAVANDNKDDYAAFVAALDQAKKEGKSVYVPAGSFHLSRILTLDGVSLKGAGPQVTTLISTNPENGSIDMKGVGVQLRDLKHTYSTVVPRGNGANEKNSITVRGASQFLIDNVYVYKASTAGILVQGQAKQGVISNSRVEATNADGIHVTDGSSYITVSGNTVKGVGDDTIAVVSYLQDGAAVHHVTIKDNDTGYGSKARGIAVVGGFHVDIQGNSVKDTNMAGIYIAVEGSYNTANVNHIHINNNVVDHTGISAPQKHPNALVYASQGSIDNVTFSNNMFRNAAHRGLGVWGDGNIKNIYFTKNTLINSVGANTTFSNGIIHLMQNIGF</sequence>
<organism evidence="3 4">
    <name type="scientific">Paenibacillus algicola</name>
    <dbReference type="NCBI Taxonomy" id="2565926"/>
    <lineage>
        <taxon>Bacteria</taxon>
        <taxon>Bacillati</taxon>
        <taxon>Bacillota</taxon>
        <taxon>Bacilli</taxon>
        <taxon>Bacillales</taxon>
        <taxon>Paenibacillaceae</taxon>
        <taxon>Paenibacillus</taxon>
    </lineage>
</organism>
<protein>
    <recommendedName>
        <fullName evidence="2">Alpha-1,3-glucanase catalytic domain-containing protein</fullName>
    </recommendedName>
</protein>
<dbReference type="Pfam" id="PF22816">
    <property type="entry name" value="CatAgl_D2"/>
    <property type="match status" value="1"/>
</dbReference>
<dbReference type="KEGG" id="palo:E6C60_2349"/>
<accession>A0A4P8XNB9</accession>
<evidence type="ECO:0000313" key="3">
    <source>
        <dbReference type="EMBL" id="QCT03061.1"/>
    </source>
</evidence>
<gene>
    <name evidence="3" type="ORF">E6C60_2349</name>
</gene>
<dbReference type="SMART" id="SM00710">
    <property type="entry name" value="PbH1"/>
    <property type="match status" value="8"/>
</dbReference>